<protein>
    <recommendedName>
        <fullName evidence="12">Peptidase S11 D-alanyl-D-alanine carboxypeptidase A N-terminal domain-containing protein</fullName>
    </recommendedName>
</protein>
<evidence type="ECO:0000313" key="14">
    <source>
        <dbReference type="Proteomes" id="UP000321569"/>
    </source>
</evidence>
<evidence type="ECO:0000256" key="9">
    <source>
        <dbReference type="RuleBase" id="RU004016"/>
    </source>
</evidence>
<keyword evidence="5" id="KW-0573">Peptidoglycan synthesis</keyword>
<evidence type="ECO:0000256" key="10">
    <source>
        <dbReference type="SAM" id="Phobius"/>
    </source>
</evidence>
<dbReference type="EMBL" id="BKAM01000032">
    <property type="protein sequence ID" value="GEP72765.1"/>
    <property type="molecule type" value="Genomic_DNA"/>
</dbReference>
<feature type="domain" description="Peptidase S11 D-alanyl-D-alanine carboxypeptidase A N-terminal" evidence="12">
    <location>
        <begin position="38"/>
        <end position="290"/>
    </location>
</feature>
<dbReference type="GO" id="GO:0008360">
    <property type="term" value="P:regulation of cell shape"/>
    <property type="evidence" value="ECO:0007669"/>
    <property type="project" value="UniProtKB-KW"/>
</dbReference>
<evidence type="ECO:0000256" key="3">
    <source>
        <dbReference type="ARBA" id="ARBA00022801"/>
    </source>
</evidence>
<dbReference type="InterPro" id="IPR018044">
    <property type="entry name" value="Peptidase_S11"/>
</dbReference>
<dbReference type="PANTHER" id="PTHR21581:SF11">
    <property type="entry name" value="D-ALANYL-D-ALANINE CARBOXYPEPTIDASE DACA"/>
    <property type="match status" value="1"/>
</dbReference>
<evidence type="ECO:0000256" key="6">
    <source>
        <dbReference type="ARBA" id="ARBA00023316"/>
    </source>
</evidence>
<name>A0A512PNI0_9LACO</name>
<keyword evidence="10" id="KW-0472">Membrane</keyword>
<gene>
    <name evidence="13" type="ORF">LRA02_16330</name>
</gene>
<feature type="active site" description="Acyl-ester intermediate" evidence="7">
    <location>
        <position position="72"/>
    </location>
</feature>
<accession>A0A512PNI0</accession>
<evidence type="ECO:0000313" key="13">
    <source>
        <dbReference type="EMBL" id="GEP72765.1"/>
    </source>
</evidence>
<keyword evidence="4" id="KW-0133">Cell shape</keyword>
<dbReference type="PRINTS" id="PR00725">
    <property type="entry name" value="DADACBPTASE1"/>
</dbReference>
<evidence type="ECO:0000256" key="5">
    <source>
        <dbReference type="ARBA" id="ARBA00022984"/>
    </source>
</evidence>
<keyword evidence="6" id="KW-0961">Cell wall biogenesis/degradation</keyword>
<evidence type="ECO:0000256" key="8">
    <source>
        <dbReference type="PIRSR" id="PIRSR618044-2"/>
    </source>
</evidence>
<comment type="similarity">
    <text evidence="1 9">Belongs to the peptidase S11 family.</text>
</comment>
<evidence type="ECO:0000256" key="2">
    <source>
        <dbReference type="ARBA" id="ARBA00022729"/>
    </source>
</evidence>
<dbReference type="Gene3D" id="3.40.710.10">
    <property type="entry name" value="DD-peptidase/beta-lactamase superfamily"/>
    <property type="match status" value="1"/>
</dbReference>
<dbReference type="Proteomes" id="UP000321569">
    <property type="component" value="Unassembled WGS sequence"/>
</dbReference>
<dbReference type="GO" id="GO:0071555">
    <property type="term" value="P:cell wall organization"/>
    <property type="evidence" value="ECO:0007669"/>
    <property type="project" value="UniProtKB-KW"/>
</dbReference>
<dbReference type="RefSeq" id="WP_056981998.1">
    <property type="nucleotide sequence ID" value="NZ_BKAM01000032.1"/>
</dbReference>
<feature type="transmembrane region" description="Helical" evidence="10">
    <location>
        <begin position="407"/>
        <end position="426"/>
    </location>
</feature>
<evidence type="ECO:0000256" key="1">
    <source>
        <dbReference type="ARBA" id="ARBA00007164"/>
    </source>
</evidence>
<keyword evidence="10" id="KW-1133">Transmembrane helix</keyword>
<dbReference type="PANTHER" id="PTHR21581">
    <property type="entry name" value="D-ALANYL-D-ALANINE CARBOXYPEPTIDASE"/>
    <property type="match status" value="1"/>
</dbReference>
<dbReference type="GO" id="GO:0006508">
    <property type="term" value="P:proteolysis"/>
    <property type="evidence" value="ECO:0007669"/>
    <property type="project" value="InterPro"/>
</dbReference>
<evidence type="ECO:0000256" key="11">
    <source>
        <dbReference type="SAM" id="SignalP"/>
    </source>
</evidence>
<feature type="chain" id="PRO_5039246583" description="Peptidase S11 D-alanyl-D-alanine carboxypeptidase A N-terminal domain-containing protein" evidence="11">
    <location>
        <begin position="32"/>
        <end position="435"/>
    </location>
</feature>
<dbReference type="STRING" id="1423795.FD12_GL001896"/>
<evidence type="ECO:0000256" key="7">
    <source>
        <dbReference type="PIRSR" id="PIRSR618044-1"/>
    </source>
</evidence>
<sequence>MRKATSKVKQNPFVQGLVAVMAVIIAFSAIAAPSAHAKKLPAFQAKEAYVMDAKTGQVLYQKNADAKRPIASLSKLMTLYLTKKAIDTHKIKWDQKVPVDEELIKMSKDPTLGGFRIKRSGEFTVKDLYKAALIASSNSAAIALGKLVGGGNNTQFIYMMNQQAQKWGIEATFVSSSGLDNTDLKKYHYQVPHTTSKAQNMVSASAISQVAAKVLAEFPTITKWSSQSTMKVGKQWLVNSNSLLKNKVYYRKANHVDGLKTGYTINAGLCLTVTFWHNGRHLIATIIDSNSVFTSMDRLIQQIDKKYQKVNVTVKAHQFKVGNQSLTATPQESQTAIWRQNANQKPQSVKYRLTQKTGQVTKGDPIGYAEVGLSNSRGVAKVPMIAATTIKPNRQSKPAKKTHHQSLLSSIGNMLIGIFTGIYKLMVNFAKFMAR</sequence>
<evidence type="ECO:0000259" key="12">
    <source>
        <dbReference type="Pfam" id="PF00768"/>
    </source>
</evidence>
<organism evidence="13 14">
    <name type="scientific">Lentilactobacillus rapi</name>
    <dbReference type="NCBI Taxonomy" id="481723"/>
    <lineage>
        <taxon>Bacteria</taxon>
        <taxon>Bacillati</taxon>
        <taxon>Bacillota</taxon>
        <taxon>Bacilli</taxon>
        <taxon>Lactobacillales</taxon>
        <taxon>Lactobacillaceae</taxon>
        <taxon>Lentilactobacillus</taxon>
    </lineage>
</organism>
<feature type="active site" evidence="7">
    <location>
        <position position="136"/>
    </location>
</feature>
<dbReference type="InterPro" id="IPR012338">
    <property type="entry name" value="Beta-lactam/transpept-like"/>
</dbReference>
<comment type="caution">
    <text evidence="13">The sequence shown here is derived from an EMBL/GenBank/DDBJ whole genome shotgun (WGS) entry which is preliminary data.</text>
</comment>
<feature type="binding site" evidence="8">
    <location>
        <position position="260"/>
    </location>
    <ligand>
        <name>substrate</name>
    </ligand>
</feature>
<dbReference type="GO" id="GO:0009252">
    <property type="term" value="P:peptidoglycan biosynthetic process"/>
    <property type="evidence" value="ECO:0007669"/>
    <property type="project" value="UniProtKB-KW"/>
</dbReference>
<evidence type="ECO:0000256" key="4">
    <source>
        <dbReference type="ARBA" id="ARBA00022960"/>
    </source>
</evidence>
<keyword evidence="10" id="KW-0812">Transmembrane</keyword>
<dbReference type="SUPFAM" id="SSF56601">
    <property type="entry name" value="beta-lactamase/transpeptidase-like"/>
    <property type="match status" value="1"/>
</dbReference>
<dbReference type="GO" id="GO:0009002">
    <property type="term" value="F:serine-type D-Ala-D-Ala carboxypeptidase activity"/>
    <property type="evidence" value="ECO:0007669"/>
    <property type="project" value="InterPro"/>
</dbReference>
<dbReference type="InterPro" id="IPR001967">
    <property type="entry name" value="Peptidase_S11_N"/>
</dbReference>
<feature type="signal peptide" evidence="11">
    <location>
        <begin position="1"/>
        <end position="31"/>
    </location>
</feature>
<dbReference type="AlphaFoldDB" id="A0A512PNI0"/>
<feature type="active site" description="Proton acceptor" evidence="7">
    <location>
        <position position="75"/>
    </location>
</feature>
<proteinExistence type="inferred from homology"/>
<keyword evidence="3" id="KW-0378">Hydrolase</keyword>
<dbReference type="Pfam" id="PF00768">
    <property type="entry name" value="Peptidase_S11"/>
    <property type="match status" value="1"/>
</dbReference>
<keyword evidence="2 11" id="KW-0732">Signal</keyword>
<reference evidence="13 14" key="1">
    <citation type="submission" date="2019-07" db="EMBL/GenBank/DDBJ databases">
        <title>Whole genome shotgun sequence of Lactobacillus rapi NBRC 109618.</title>
        <authorList>
            <person name="Hosoyama A."/>
            <person name="Uohara A."/>
            <person name="Ohji S."/>
            <person name="Ichikawa N."/>
        </authorList>
    </citation>
    <scope>NUCLEOTIDE SEQUENCE [LARGE SCALE GENOMIC DNA]</scope>
    <source>
        <strain evidence="13 14">NBRC 109618</strain>
    </source>
</reference>